<evidence type="ECO:0000256" key="1">
    <source>
        <dbReference type="ARBA" id="ARBA00009500"/>
    </source>
</evidence>
<dbReference type="Proteomes" id="UP001206925">
    <property type="component" value="Unassembled WGS sequence"/>
</dbReference>
<gene>
    <name evidence="4" type="ORF">M8C21_024395</name>
</gene>
<evidence type="ECO:0000256" key="2">
    <source>
        <dbReference type="SAM" id="Phobius"/>
    </source>
</evidence>
<keyword evidence="2" id="KW-0472">Membrane</keyword>
<protein>
    <recommendedName>
        <fullName evidence="3">Serpin domain-containing protein</fullName>
    </recommendedName>
</protein>
<dbReference type="SUPFAM" id="SSF56574">
    <property type="entry name" value="Serpins"/>
    <property type="match status" value="1"/>
</dbReference>
<dbReference type="PANTHER" id="PTHR11461:SF211">
    <property type="entry name" value="GH10112P-RELATED"/>
    <property type="match status" value="1"/>
</dbReference>
<feature type="domain" description="Serpin" evidence="3">
    <location>
        <begin position="61"/>
        <end position="180"/>
    </location>
</feature>
<keyword evidence="2" id="KW-1133">Transmembrane helix</keyword>
<evidence type="ECO:0000313" key="4">
    <source>
        <dbReference type="EMBL" id="KAI7734112.1"/>
    </source>
</evidence>
<dbReference type="InterPro" id="IPR036186">
    <property type="entry name" value="Serpin_sf"/>
</dbReference>
<dbReference type="GO" id="GO:0005615">
    <property type="term" value="C:extracellular space"/>
    <property type="evidence" value="ECO:0007669"/>
    <property type="project" value="InterPro"/>
</dbReference>
<dbReference type="GO" id="GO:0004867">
    <property type="term" value="F:serine-type endopeptidase inhibitor activity"/>
    <property type="evidence" value="ECO:0007669"/>
    <property type="project" value="InterPro"/>
</dbReference>
<evidence type="ECO:0000259" key="3">
    <source>
        <dbReference type="Pfam" id="PF00079"/>
    </source>
</evidence>
<dbReference type="Gene3D" id="3.30.497.10">
    <property type="entry name" value="Antithrombin, subunit I, domain 2"/>
    <property type="match status" value="1"/>
</dbReference>
<comment type="caution">
    <text evidence="4">The sequence shown here is derived from an EMBL/GenBank/DDBJ whole genome shotgun (WGS) entry which is preliminary data.</text>
</comment>
<reference evidence="4" key="1">
    <citation type="submission" date="2022-06" db="EMBL/GenBank/DDBJ databases">
        <title>Uncovering the hologenomic basis of an extraordinary plant invasion.</title>
        <authorList>
            <person name="Bieker V.C."/>
            <person name="Martin M.D."/>
            <person name="Gilbert T."/>
            <person name="Hodgins K."/>
            <person name="Battlay P."/>
            <person name="Petersen B."/>
            <person name="Wilson J."/>
        </authorList>
    </citation>
    <scope>NUCLEOTIDE SEQUENCE</scope>
    <source>
        <strain evidence="4">AA19_3_7</strain>
        <tissue evidence="4">Leaf</tissue>
    </source>
</reference>
<keyword evidence="5" id="KW-1185">Reference proteome</keyword>
<dbReference type="EMBL" id="JAMZMK010009826">
    <property type="protein sequence ID" value="KAI7734112.1"/>
    <property type="molecule type" value="Genomic_DNA"/>
</dbReference>
<feature type="transmembrane region" description="Helical" evidence="2">
    <location>
        <begin position="12"/>
        <end position="35"/>
    </location>
</feature>
<dbReference type="Pfam" id="PF00079">
    <property type="entry name" value="Serpin"/>
    <property type="match status" value="1"/>
</dbReference>
<evidence type="ECO:0000313" key="5">
    <source>
        <dbReference type="Proteomes" id="UP001206925"/>
    </source>
</evidence>
<name>A0AAD5GA07_AMBAR</name>
<comment type="similarity">
    <text evidence="1">Belongs to the serpin family.</text>
</comment>
<sequence>MAASWIPKRQKTLYTLLFLSNIILLVVFNSSLLGLNSKDDSIIFPSQDDLVVIRSLEQSSNQTDVSITLAAHLLSKKHDYNIIFSPLSIRVVLNLIAAGSSGQTLDQLLAFLKANTTDDLNSYSQLVSKILADGGPNGGPRLSFANGVWLDNMLSLKPSFKEVLDTVYKASSKQVNFQNKVSVKL</sequence>
<dbReference type="InterPro" id="IPR042178">
    <property type="entry name" value="Serpin_sf_1"/>
</dbReference>
<accession>A0AAD5GA07</accession>
<dbReference type="AlphaFoldDB" id="A0AAD5GA07"/>
<keyword evidence="2" id="KW-0812">Transmembrane</keyword>
<dbReference type="PANTHER" id="PTHR11461">
    <property type="entry name" value="SERINE PROTEASE INHIBITOR, SERPIN"/>
    <property type="match status" value="1"/>
</dbReference>
<proteinExistence type="inferred from homology"/>
<organism evidence="4 5">
    <name type="scientific">Ambrosia artemisiifolia</name>
    <name type="common">Common ragweed</name>
    <dbReference type="NCBI Taxonomy" id="4212"/>
    <lineage>
        <taxon>Eukaryota</taxon>
        <taxon>Viridiplantae</taxon>
        <taxon>Streptophyta</taxon>
        <taxon>Embryophyta</taxon>
        <taxon>Tracheophyta</taxon>
        <taxon>Spermatophyta</taxon>
        <taxon>Magnoliopsida</taxon>
        <taxon>eudicotyledons</taxon>
        <taxon>Gunneridae</taxon>
        <taxon>Pentapetalae</taxon>
        <taxon>asterids</taxon>
        <taxon>campanulids</taxon>
        <taxon>Asterales</taxon>
        <taxon>Asteraceae</taxon>
        <taxon>Asteroideae</taxon>
        <taxon>Heliantheae alliance</taxon>
        <taxon>Heliantheae</taxon>
        <taxon>Ambrosia</taxon>
    </lineage>
</organism>
<dbReference type="InterPro" id="IPR000215">
    <property type="entry name" value="Serpin_fam"/>
</dbReference>
<dbReference type="InterPro" id="IPR023796">
    <property type="entry name" value="Serpin_dom"/>
</dbReference>